<protein>
    <recommendedName>
        <fullName evidence="4">SMODS and SLOG-associating 2TM effector domain-containing protein</fullName>
    </recommendedName>
</protein>
<organism evidence="2 3">
    <name type="scientific">Pseudoroseomonas ludipueritiae</name>
    <dbReference type="NCBI Taxonomy" id="198093"/>
    <lineage>
        <taxon>Bacteria</taxon>
        <taxon>Pseudomonadati</taxon>
        <taxon>Pseudomonadota</taxon>
        <taxon>Alphaproteobacteria</taxon>
        <taxon>Acetobacterales</taxon>
        <taxon>Acetobacteraceae</taxon>
        <taxon>Pseudoroseomonas</taxon>
    </lineage>
</organism>
<proteinExistence type="predicted"/>
<keyword evidence="3" id="KW-1185">Reference proteome</keyword>
<evidence type="ECO:0000313" key="3">
    <source>
        <dbReference type="Proteomes" id="UP000603940"/>
    </source>
</evidence>
<dbReference type="Proteomes" id="UP000603940">
    <property type="component" value="Unassembled WGS sequence"/>
</dbReference>
<feature type="transmembrane region" description="Helical" evidence="1">
    <location>
        <begin position="28"/>
        <end position="47"/>
    </location>
</feature>
<keyword evidence="1" id="KW-0472">Membrane</keyword>
<sequence>MTEDIRDELREEWMLLQKQYEDFDQRALSLKALMTPLIGAGYAAGIAHTSKSIVVATIIVTACLWALETIWKTFQYCLTDRIKAIEEYFRSPERNLDFKPYQIYTSWGQVFDRDKHNWKLWCDRATQPFVLIPYAPMIVAGVLVMLALL</sequence>
<comment type="caution">
    <text evidence="2">The sequence shown here is derived from an EMBL/GenBank/DDBJ whole genome shotgun (WGS) entry which is preliminary data.</text>
</comment>
<keyword evidence="1" id="KW-1133">Transmembrane helix</keyword>
<dbReference type="RefSeq" id="WP_187777097.1">
    <property type="nucleotide sequence ID" value="NZ_JACTUZ010000006.1"/>
</dbReference>
<feature type="transmembrane region" description="Helical" evidence="1">
    <location>
        <begin position="129"/>
        <end position="148"/>
    </location>
</feature>
<evidence type="ECO:0000313" key="2">
    <source>
        <dbReference type="EMBL" id="MBC9175929.1"/>
    </source>
</evidence>
<feature type="transmembrane region" description="Helical" evidence="1">
    <location>
        <begin position="53"/>
        <end position="71"/>
    </location>
</feature>
<gene>
    <name evidence="2" type="ORF">IBL25_03080</name>
</gene>
<reference evidence="2 3" key="1">
    <citation type="journal article" date="2009" name="Int. J. Syst. Evol. Microbiol.">
        <title>Transfer of Teichococcus ludipueritiae and Muricoccus roseus to the genus Roseomonas, as Roseomonas ludipueritiae comb. nov. and Roseomonas rosea comb. nov., respectively, and emended description of the genus Roseomonas.</title>
        <authorList>
            <person name="Sanchez-Porro C."/>
            <person name="Gallego V."/>
            <person name="Busse H.J."/>
            <person name="Kampfer P."/>
            <person name="Ventosa A."/>
        </authorList>
    </citation>
    <scope>NUCLEOTIDE SEQUENCE [LARGE SCALE GENOMIC DNA]</scope>
    <source>
        <strain evidence="2 3">DSM 14915</strain>
    </source>
</reference>
<evidence type="ECO:0008006" key="4">
    <source>
        <dbReference type="Google" id="ProtNLM"/>
    </source>
</evidence>
<accession>A0ABR7R2F6</accession>
<evidence type="ECO:0000256" key="1">
    <source>
        <dbReference type="SAM" id="Phobius"/>
    </source>
</evidence>
<keyword evidence="1" id="KW-0812">Transmembrane</keyword>
<name>A0ABR7R2F6_9PROT</name>
<dbReference type="EMBL" id="JACTUZ010000006">
    <property type="protein sequence ID" value="MBC9175929.1"/>
    <property type="molecule type" value="Genomic_DNA"/>
</dbReference>